<organism evidence="4 5">
    <name type="scientific">Candidatus Coproplasma excrementigallinarum</name>
    <dbReference type="NCBI Taxonomy" id="2840747"/>
    <lineage>
        <taxon>Bacteria</taxon>
        <taxon>Bacillati</taxon>
        <taxon>Bacillota</taxon>
        <taxon>Clostridia</taxon>
        <taxon>Eubacteriales</taxon>
        <taxon>Candidatus Coproplasma</taxon>
    </lineage>
</organism>
<evidence type="ECO:0000313" key="4">
    <source>
        <dbReference type="EMBL" id="HIU62108.1"/>
    </source>
</evidence>
<name>A0A9D1SJN1_9FIRM</name>
<keyword evidence="2" id="KW-0288">FMN</keyword>
<evidence type="ECO:0000256" key="1">
    <source>
        <dbReference type="ARBA" id="ARBA00022630"/>
    </source>
</evidence>
<dbReference type="PANTHER" id="PTHR43278:SF4">
    <property type="entry name" value="NAD(P)H-DEPENDENT FMN-CONTAINING OXIDOREDUCTASE YWQN-RELATED"/>
    <property type="match status" value="1"/>
</dbReference>
<dbReference type="InterPro" id="IPR005025">
    <property type="entry name" value="FMN_Rdtase-like_dom"/>
</dbReference>
<dbReference type="GO" id="GO:0016491">
    <property type="term" value="F:oxidoreductase activity"/>
    <property type="evidence" value="ECO:0007669"/>
    <property type="project" value="InterPro"/>
</dbReference>
<proteinExistence type="predicted"/>
<dbReference type="Pfam" id="PF03358">
    <property type="entry name" value="FMN_red"/>
    <property type="match status" value="1"/>
</dbReference>
<feature type="domain" description="NADPH-dependent FMN reductase-like" evidence="3">
    <location>
        <begin position="1"/>
        <end position="156"/>
    </location>
</feature>
<reference evidence="4" key="1">
    <citation type="submission" date="2020-10" db="EMBL/GenBank/DDBJ databases">
        <authorList>
            <person name="Gilroy R."/>
        </authorList>
    </citation>
    <scope>NUCLEOTIDE SEQUENCE</scope>
    <source>
        <strain evidence="4">CHK195-12923</strain>
    </source>
</reference>
<sequence length="209" mass="22558">MKVLMLNGSPHKSGCVYTALSVIAEELKNQGVDSEIVWLGNGPVRGCIGCGGCRKNDKYRCVFGDDGVAEIAEKMKVADGYIIGAAVHYASPNGAIIAALDRIFYSAGKYLAYKPIASVVSARRAGTTASYDVLNKYCGINNMIMVPSSYWNMVHGNTPEEVMQDKEGISVMRAIGSNMAWILKLLASAKGTELEKPVAIPKEKTNFIR</sequence>
<comment type="caution">
    <text evidence="4">The sequence shown here is derived from an EMBL/GenBank/DDBJ whole genome shotgun (WGS) entry which is preliminary data.</text>
</comment>
<gene>
    <name evidence="4" type="ORF">IAB69_05635</name>
</gene>
<dbReference type="Proteomes" id="UP000824110">
    <property type="component" value="Unassembled WGS sequence"/>
</dbReference>
<accession>A0A9D1SJN1</accession>
<dbReference type="InterPro" id="IPR029039">
    <property type="entry name" value="Flavoprotein-like_sf"/>
</dbReference>
<evidence type="ECO:0000313" key="5">
    <source>
        <dbReference type="Proteomes" id="UP000824110"/>
    </source>
</evidence>
<dbReference type="PANTHER" id="PTHR43278">
    <property type="entry name" value="NAD(P)H-DEPENDENT FMN-CONTAINING OXIDOREDUCTASE YWQN-RELATED"/>
    <property type="match status" value="1"/>
</dbReference>
<dbReference type="InterPro" id="IPR051796">
    <property type="entry name" value="ISF_SsuE-like"/>
</dbReference>
<reference evidence="4" key="2">
    <citation type="journal article" date="2021" name="PeerJ">
        <title>Extensive microbial diversity within the chicken gut microbiome revealed by metagenomics and culture.</title>
        <authorList>
            <person name="Gilroy R."/>
            <person name="Ravi A."/>
            <person name="Getino M."/>
            <person name="Pursley I."/>
            <person name="Horton D.L."/>
            <person name="Alikhan N.F."/>
            <person name="Baker D."/>
            <person name="Gharbi K."/>
            <person name="Hall N."/>
            <person name="Watson M."/>
            <person name="Adriaenssens E.M."/>
            <person name="Foster-Nyarko E."/>
            <person name="Jarju S."/>
            <person name="Secka A."/>
            <person name="Antonio M."/>
            <person name="Oren A."/>
            <person name="Chaudhuri R.R."/>
            <person name="La Ragione R."/>
            <person name="Hildebrand F."/>
            <person name="Pallen M.J."/>
        </authorList>
    </citation>
    <scope>NUCLEOTIDE SEQUENCE</scope>
    <source>
        <strain evidence="4">CHK195-12923</strain>
    </source>
</reference>
<dbReference type="EMBL" id="DVNE01000060">
    <property type="protein sequence ID" value="HIU62108.1"/>
    <property type="molecule type" value="Genomic_DNA"/>
</dbReference>
<protein>
    <submittedName>
        <fullName evidence="4">Flavodoxin family protein</fullName>
    </submittedName>
</protein>
<evidence type="ECO:0000259" key="3">
    <source>
        <dbReference type="Pfam" id="PF03358"/>
    </source>
</evidence>
<dbReference type="AlphaFoldDB" id="A0A9D1SJN1"/>
<keyword evidence="1" id="KW-0285">Flavoprotein</keyword>
<evidence type="ECO:0000256" key="2">
    <source>
        <dbReference type="ARBA" id="ARBA00022643"/>
    </source>
</evidence>
<dbReference type="SUPFAM" id="SSF52218">
    <property type="entry name" value="Flavoproteins"/>
    <property type="match status" value="1"/>
</dbReference>
<dbReference type="Gene3D" id="3.40.50.360">
    <property type="match status" value="1"/>
</dbReference>